<dbReference type="EMBL" id="JBIACJ010000004">
    <property type="protein sequence ID" value="MFE8696592.1"/>
    <property type="molecule type" value="Genomic_DNA"/>
</dbReference>
<dbReference type="InterPro" id="IPR051782">
    <property type="entry name" value="ABC_Transporter_VariousFunc"/>
</dbReference>
<gene>
    <name evidence="5" type="ORF">ACFYKT_09620</name>
</gene>
<dbReference type="RefSeq" id="WP_389218846.1">
    <property type="nucleotide sequence ID" value="NZ_JBIACJ010000004.1"/>
</dbReference>
<feature type="domain" description="ABC transporter" evidence="4">
    <location>
        <begin position="4"/>
        <end position="230"/>
    </location>
</feature>
<dbReference type="PANTHER" id="PTHR42939:SF1">
    <property type="entry name" value="ABC TRANSPORTER ATP-BINDING PROTEIN ALBC-RELATED"/>
    <property type="match status" value="1"/>
</dbReference>
<keyword evidence="1" id="KW-0813">Transport</keyword>
<name>A0ABW6JZ00_9BACI</name>
<dbReference type="CDD" id="cd03230">
    <property type="entry name" value="ABC_DR_subfamily_A"/>
    <property type="match status" value="1"/>
</dbReference>
<sequence>MKQLIVDGISKEFKGKIALHKCSFTATPGSCVVLCGGNGAGKSTMINIIAGISLLKQGSVTFGETNLALKPKEYLGQIGYMPDDYHAQGTLSVREFLMFYASIRRISKERVAEVMNIIGLTEQSSTLVKSLSKGMKQRLLFGQSILSDPPLLIMDEPTNGLDPYWVDRFIEILKNLRQNGTIILFSTHMMDVAAEIGTDIIFMKQGKIIEVLNSSHSMQDNITRLMQLHRC</sequence>
<dbReference type="GO" id="GO:0005524">
    <property type="term" value="F:ATP binding"/>
    <property type="evidence" value="ECO:0007669"/>
    <property type="project" value="UniProtKB-KW"/>
</dbReference>
<dbReference type="SUPFAM" id="SSF52540">
    <property type="entry name" value="P-loop containing nucleoside triphosphate hydrolases"/>
    <property type="match status" value="1"/>
</dbReference>
<evidence type="ECO:0000256" key="3">
    <source>
        <dbReference type="ARBA" id="ARBA00022840"/>
    </source>
</evidence>
<organism evidence="5 6">
    <name type="scientific">Cytobacillus mangrovibacter</name>
    <dbReference type="NCBI Taxonomy" id="3299024"/>
    <lineage>
        <taxon>Bacteria</taxon>
        <taxon>Bacillati</taxon>
        <taxon>Bacillota</taxon>
        <taxon>Bacilli</taxon>
        <taxon>Bacillales</taxon>
        <taxon>Bacillaceae</taxon>
        <taxon>Cytobacillus</taxon>
    </lineage>
</organism>
<dbReference type="SMART" id="SM00382">
    <property type="entry name" value="AAA"/>
    <property type="match status" value="1"/>
</dbReference>
<dbReference type="InterPro" id="IPR027417">
    <property type="entry name" value="P-loop_NTPase"/>
</dbReference>
<comment type="caution">
    <text evidence="5">The sequence shown here is derived from an EMBL/GenBank/DDBJ whole genome shotgun (WGS) entry which is preliminary data.</text>
</comment>
<keyword evidence="6" id="KW-1185">Reference proteome</keyword>
<dbReference type="PROSITE" id="PS50893">
    <property type="entry name" value="ABC_TRANSPORTER_2"/>
    <property type="match status" value="1"/>
</dbReference>
<dbReference type="PROSITE" id="PS00211">
    <property type="entry name" value="ABC_TRANSPORTER_1"/>
    <property type="match status" value="1"/>
</dbReference>
<keyword evidence="2" id="KW-0547">Nucleotide-binding</keyword>
<evidence type="ECO:0000259" key="4">
    <source>
        <dbReference type="PROSITE" id="PS50893"/>
    </source>
</evidence>
<evidence type="ECO:0000256" key="1">
    <source>
        <dbReference type="ARBA" id="ARBA00022448"/>
    </source>
</evidence>
<evidence type="ECO:0000313" key="5">
    <source>
        <dbReference type="EMBL" id="MFE8696592.1"/>
    </source>
</evidence>
<dbReference type="Gene3D" id="3.40.50.300">
    <property type="entry name" value="P-loop containing nucleotide triphosphate hydrolases"/>
    <property type="match status" value="1"/>
</dbReference>
<keyword evidence="3 5" id="KW-0067">ATP-binding</keyword>
<evidence type="ECO:0000256" key="2">
    <source>
        <dbReference type="ARBA" id="ARBA00022741"/>
    </source>
</evidence>
<dbReference type="InterPro" id="IPR003439">
    <property type="entry name" value="ABC_transporter-like_ATP-bd"/>
</dbReference>
<dbReference type="PANTHER" id="PTHR42939">
    <property type="entry name" value="ABC TRANSPORTER ATP-BINDING PROTEIN ALBC-RELATED"/>
    <property type="match status" value="1"/>
</dbReference>
<reference evidence="5 6" key="1">
    <citation type="submission" date="2024-08" db="EMBL/GenBank/DDBJ databases">
        <title>Two novel Cytobacillus novel species.</title>
        <authorList>
            <person name="Liu G."/>
        </authorList>
    </citation>
    <scope>NUCLEOTIDE SEQUENCE [LARGE SCALE GENOMIC DNA]</scope>
    <source>
        <strain evidence="5 6">FJAT-53684</strain>
    </source>
</reference>
<dbReference type="InterPro" id="IPR003593">
    <property type="entry name" value="AAA+_ATPase"/>
</dbReference>
<proteinExistence type="predicted"/>
<evidence type="ECO:0000313" key="6">
    <source>
        <dbReference type="Proteomes" id="UP001601058"/>
    </source>
</evidence>
<dbReference type="Pfam" id="PF00005">
    <property type="entry name" value="ABC_tran"/>
    <property type="match status" value="1"/>
</dbReference>
<accession>A0ABW6JZ00</accession>
<protein>
    <submittedName>
        <fullName evidence="5">ABC transporter ATP-binding protein</fullName>
    </submittedName>
</protein>
<dbReference type="Proteomes" id="UP001601058">
    <property type="component" value="Unassembled WGS sequence"/>
</dbReference>
<dbReference type="InterPro" id="IPR017871">
    <property type="entry name" value="ABC_transporter-like_CS"/>
</dbReference>